<dbReference type="AlphaFoldDB" id="A0AAV7XY38"/>
<proteinExistence type="predicted"/>
<dbReference type="EMBL" id="JAPTSV010000001">
    <property type="protein sequence ID" value="KAJ1531656.1"/>
    <property type="molecule type" value="Genomic_DNA"/>
</dbReference>
<organism evidence="2 3">
    <name type="scientific">Megalurothrips usitatus</name>
    <name type="common">bean blossom thrips</name>
    <dbReference type="NCBI Taxonomy" id="439358"/>
    <lineage>
        <taxon>Eukaryota</taxon>
        <taxon>Metazoa</taxon>
        <taxon>Ecdysozoa</taxon>
        <taxon>Arthropoda</taxon>
        <taxon>Hexapoda</taxon>
        <taxon>Insecta</taxon>
        <taxon>Pterygota</taxon>
        <taxon>Neoptera</taxon>
        <taxon>Paraneoptera</taxon>
        <taxon>Thysanoptera</taxon>
        <taxon>Terebrantia</taxon>
        <taxon>Thripoidea</taxon>
        <taxon>Thripidae</taxon>
        <taxon>Megalurothrips</taxon>
    </lineage>
</organism>
<gene>
    <name evidence="2" type="ORF">ONE63_000327</name>
</gene>
<evidence type="ECO:0000313" key="2">
    <source>
        <dbReference type="EMBL" id="KAJ1531656.1"/>
    </source>
</evidence>
<protein>
    <submittedName>
        <fullName evidence="2">Uncharacterized protein</fullName>
    </submittedName>
</protein>
<comment type="caution">
    <text evidence="2">The sequence shown here is derived from an EMBL/GenBank/DDBJ whole genome shotgun (WGS) entry which is preliminary data.</text>
</comment>
<feature type="compositionally biased region" description="Low complexity" evidence="1">
    <location>
        <begin position="29"/>
        <end position="48"/>
    </location>
</feature>
<reference evidence="2" key="1">
    <citation type="submission" date="2022-12" db="EMBL/GenBank/DDBJ databases">
        <title>Chromosome-level genome assembly of the bean flower thrips Megalurothrips usitatus.</title>
        <authorList>
            <person name="Ma L."/>
            <person name="Liu Q."/>
            <person name="Li H."/>
            <person name="Cai W."/>
        </authorList>
    </citation>
    <scope>NUCLEOTIDE SEQUENCE</scope>
    <source>
        <strain evidence="2">Cailab_2022a</strain>
    </source>
</reference>
<dbReference type="Proteomes" id="UP001075354">
    <property type="component" value="Chromosome 1"/>
</dbReference>
<sequence length="58" mass="6605">MWSWRTARWWTTRGPSSPPTPPRTRRSRSTSTPSIARTATTRRPVTRAGWRCRGPGAP</sequence>
<accession>A0AAV7XY38</accession>
<evidence type="ECO:0000256" key="1">
    <source>
        <dbReference type="SAM" id="MobiDB-lite"/>
    </source>
</evidence>
<keyword evidence="3" id="KW-1185">Reference proteome</keyword>
<name>A0AAV7XY38_9NEOP</name>
<feature type="region of interest" description="Disordered" evidence="1">
    <location>
        <begin position="1"/>
        <end position="58"/>
    </location>
</feature>
<feature type="compositionally biased region" description="Low complexity" evidence="1">
    <location>
        <begin position="1"/>
        <end position="15"/>
    </location>
</feature>
<evidence type="ECO:0000313" key="3">
    <source>
        <dbReference type="Proteomes" id="UP001075354"/>
    </source>
</evidence>